<dbReference type="PANTHER" id="PTHR11699">
    <property type="entry name" value="ALDEHYDE DEHYDROGENASE-RELATED"/>
    <property type="match status" value="1"/>
</dbReference>
<dbReference type="InterPro" id="IPR016163">
    <property type="entry name" value="Ald_DH_C"/>
</dbReference>
<evidence type="ECO:0000313" key="5">
    <source>
        <dbReference type="EMBL" id="RAH99154.1"/>
    </source>
</evidence>
<dbReference type="OrthoDB" id="9812625at2"/>
<dbReference type="InterPro" id="IPR016161">
    <property type="entry name" value="Ald_DH/histidinol_DH"/>
</dbReference>
<dbReference type="Pfam" id="PF00171">
    <property type="entry name" value="Aldedh"/>
    <property type="match status" value="1"/>
</dbReference>
<keyword evidence="6" id="KW-1185">Reference proteome</keyword>
<keyword evidence="2" id="KW-0560">Oxidoreductase</keyword>
<dbReference type="RefSeq" id="WP_111349195.1">
    <property type="nucleotide sequence ID" value="NZ_QHHQ01000005.1"/>
</dbReference>
<dbReference type="Gene3D" id="3.40.309.10">
    <property type="entry name" value="Aldehyde Dehydrogenase, Chain A, domain 2"/>
    <property type="match status" value="1"/>
</dbReference>
<evidence type="ECO:0000256" key="1">
    <source>
        <dbReference type="ARBA" id="ARBA00009986"/>
    </source>
</evidence>
<evidence type="ECO:0000256" key="3">
    <source>
        <dbReference type="ARBA" id="ARBA00023097"/>
    </source>
</evidence>
<name>A0A8B2NHX5_9HYPH</name>
<evidence type="ECO:0000256" key="2">
    <source>
        <dbReference type="ARBA" id="ARBA00023002"/>
    </source>
</evidence>
<evidence type="ECO:0000313" key="6">
    <source>
        <dbReference type="Proteomes" id="UP000249590"/>
    </source>
</evidence>
<evidence type="ECO:0000259" key="4">
    <source>
        <dbReference type="Pfam" id="PF00171"/>
    </source>
</evidence>
<dbReference type="EMBL" id="QHHQ01000005">
    <property type="protein sequence ID" value="RAH99154.1"/>
    <property type="molecule type" value="Genomic_DNA"/>
</dbReference>
<dbReference type="GO" id="GO:0016620">
    <property type="term" value="F:oxidoreductase activity, acting on the aldehyde or oxo group of donors, NAD or NADP as acceptor"/>
    <property type="evidence" value="ECO:0007669"/>
    <property type="project" value="InterPro"/>
</dbReference>
<reference evidence="5 6" key="1">
    <citation type="submission" date="2018-05" db="EMBL/GenBank/DDBJ databases">
        <title>Acuticoccus sediminis sp. nov., isolated from deep-sea sediment of Indian Ocean.</title>
        <authorList>
            <person name="Liu X."/>
            <person name="Lai Q."/>
            <person name="Du Y."/>
            <person name="Sun F."/>
            <person name="Zhang X."/>
            <person name="Wang S."/>
            <person name="Shao Z."/>
        </authorList>
    </citation>
    <scope>NUCLEOTIDE SEQUENCE [LARGE SCALE GENOMIC DNA]</scope>
    <source>
        <strain evidence="5 6">PTG4-2</strain>
    </source>
</reference>
<comment type="similarity">
    <text evidence="1">Belongs to the aldehyde dehydrogenase family.</text>
</comment>
<protein>
    <submittedName>
        <fullName evidence="5">Aldehyde dehydrogenase</fullName>
    </submittedName>
</protein>
<dbReference type="FunFam" id="3.40.605.10:FF:000007">
    <property type="entry name" value="NAD/NADP-dependent betaine aldehyde dehydrogenase"/>
    <property type="match status" value="1"/>
</dbReference>
<proteinExistence type="inferred from homology"/>
<comment type="caution">
    <text evidence="5">The sequence shown here is derived from an EMBL/GenBank/DDBJ whole genome shotgun (WGS) entry which is preliminary data.</text>
</comment>
<dbReference type="Proteomes" id="UP000249590">
    <property type="component" value="Unassembled WGS sequence"/>
</dbReference>
<dbReference type="FunFam" id="3.40.309.10:FF:000012">
    <property type="entry name" value="Betaine aldehyde dehydrogenase"/>
    <property type="match status" value="1"/>
</dbReference>
<feature type="domain" description="Aldehyde dehydrogenase" evidence="4">
    <location>
        <begin position="23"/>
        <end position="480"/>
    </location>
</feature>
<dbReference type="SUPFAM" id="SSF53720">
    <property type="entry name" value="ALDH-like"/>
    <property type="match status" value="1"/>
</dbReference>
<accession>A0A8B2NHX5</accession>
<dbReference type="InterPro" id="IPR015590">
    <property type="entry name" value="Aldehyde_DH_dom"/>
</dbReference>
<keyword evidence="3" id="KW-0558">Oxidation</keyword>
<gene>
    <name evidence="5" type="ORF">DLJ53_21640</name>
</gene>
<organism evidence="5 6">
    <name type="scientific">Acuticoccus sediminis</name>
    <dbReference type="NCBI Taxonomy" id="2184697"/>
    <lineage>
        <taxon>Bacteria</taxon>
        <taxon>Pseudomonadati</taxon>
        <taxon>Pseudomonadota</taxon>
        <taxon>Alphaproteobacteria</taxon>
        <taxon>Hyphomicrobiales</taxon>
        <taxon>Amorphaceae</taxon>
        <taxon>Acuticoccus</taxon>
    </lineage>
</organism>
<dbReference type="InterPro" id="IPR016162">
    <property type="entry name" value="Ald_DH_N"/>
</dbReference>
<sequence length="502" mass="52935">MTSSEPRGAMPAYGLFIDNAFTPAASGRTFEVENPATAATIATAAHGDAEDVARAVAAAERSVWGRMPGAERARILTRAADILAERMDDFVAAEVAQTGRPIREMKAQLARTPEWYAYFGALARTHEGRVHPFGGSYLNYSHRRPLGVVGALTPWNHPLLILTKKVAPALAAGNTMVVKPSEIAPLTPLMLGEVLAEAGLPAGAYNVVTGFGPDAGAAVVNHPSIAKIDLTGGTPTGRKVAAIAGERLIPMSAELGGKASVVVFADMVEAGTAGALFASFVAAGQTCVQGARLLVERSVYDEVVETLGRRARAIRVGDPTDPATEMGPLVSARQRETAERYVAIGREEGGRVVAGGARPGGEAFARGYYYTPTVLADVASGARVAQEEIFGPVVCCLPFEDEADAIRLANDTPFGLAASVWSREVSRAHRVAHAIDAGIVWVNDHHRIDPSSPWGGFAASGLGKENGIACYESYTKVQSVVVNLSPEPFDWFEGEAEGKRYS</sequence>
<dbReference type="AlphaFoldDB" id="A0A8B2NHX5"/>
<dbReference type="Gene3D" id="3.40.605.10">
    <property type="entry name" value="Aldehyde Dehydrogenase, Chain A, domain 1"/>
    <property type="match status" value="1"/>
</dbReference>